<protein>
    <submittedName>
        <fullName evidence="2">Uncharacterized protein</fullName>
    </submittedName>
</protein>
<feature type="chain" id="PRO_5021355247" evidence="1">
    <location>
        <begin position="25"/>
        <end position="245"/>
    </location>
</feature>
<proteinExistence type="predicted"/>
<reference evidence="2 3" key="1">
    <citation type="submission" date="2019-03" db="EMBL/GenBank/DDBJ databases">
        <title>Draft genome sequence of humic substances-degrading Pseudomonas kribbensis CHA-19 from forest soil.</title>
        <authorList>
            <person name="Kim D."/>
        </authorList>
    </citation>
    <scope>NUCLEOTIDE SEQUENCE [LARGE SCALE GENOMIC DNA]</scope>
    <source>
        <strain evidence="2 3">CHA-19</strain>
    </source>
</reference>
<evidence type="ECO:0000313" key="2">
    <source>
        <dbReference type="EMBL" id="TFH82276.1"/>
    </source>
</evidence>
<dbReference type="RefSeq" id="WP_134825765.1">
    <property type="nucleotide sequence ID" value="NZ_SPDQ01000010.1"/>
</dbReference>
<name>A0A4Y8VPI4_9PSED</name>
<dbReference type="Proteomes" id="UP000297555">
    <property type="component" value="Unassembled WGS sequence"/>
</dbReference>
<accession>A0A4Y8VPI4</accession>
<dbReference type="OrthoDB" id="7202514at2"/>
<sequence length="245" mass="26444">MTVKSGVMGCLALCGALMAGQVLADCVPAPVTNPRDFSVCKDWPAYPGLTLNAVSKFEPDPVYGKTGYVGSYDLALSVVSVEVSEPLATYYKPSAFLSDAFALESVEFDTARYKLTPEIRAFGVRVVFKGSSRVNPMDETSLSLYVKEGDTLRPVLDRLVMYRYNGEWDGNCAGERASTLRTIEIGKTSSHGYADLIVKSATTGIVGKGDPGTCDEKTTTAKPVLTTLRYDGKTYVLPKGFQAIE</sequence>
<keyword evidence="1" id="KW-0732">Signal</keyword>
<gene>
    <name evidence="2" type="ORF">E4J90_06135</name>
</gene>
<evidence type="ECO:0000256" key="1">
    <source>
        <dbReference type="SAM" id="SignalP"/>
    </source>
</evidence>
<evidence type="ECO:0000313" key="3">
    <source>
        <dbReference type="Proteomes" id="UP000297555"/>
    </source>
</evidence>
<organism evidence="2 3">
    <name type="scientific">Pseudomonas kribbensis</name>
    <dbReference type="NCBI Taxonomy" id="1628086"/>
    <lineage>
        <taxon>Bacteria</taxon>
        <taxon>Pseudomonadati</taxon>
        <taxon>Pseudomonadota</taxon>
        <taxon>Gammaproteobacteria</taxon>
        <taxon>Pseudomonadales</taxon>
        <taxon>Pseudomonadaceae</taxon>
        <taxon>Pseudomonas</taxon>
    </lineage>
</organism>
<feature type="signal peptide" evidence="1">
    <location>
        <begin position="1"/>
        <end position="24"/>
    </location>
</feature>
<dbReference type="EMBL" id="SPDQ01000010">
    <property type="protein sequence ID" value="TFH82276.1"/>
    <property type="molecule type" value="Genomic_DNA"/>
</dbReference>
<dbReference type="AlphaFoldDB" id="A0A4Y8VPI4"/>
<comment type="caution">
    <text evidence="2">The sequence shown here is derived from an EMBL/GenBank/DDBJ whole genome shotgun (WGS) entry which is preliminary data.</text>
</comment>